<evidence type="ECO:0008006" key="3">
    <source>
        <dbReference type="Google" id="ProtNLM"/>
    </source>
</evidence>
<dbReference type="AlphaFoldDB" id="A0A0H3ATW4"/>
<dbReference type="Gene3D" id="3.30.1380.10">
    <property type="match status" value="1"/>
</dbReference>
<dbReference type="EMBL" id="CP000848">
    <property type="protein sequence ID" value="ABV75928.1"/>
    <property type="molecule type" value="Genomic_DNA"/>
</dbReference>
<dbReference type="SUPFAM" id="SSF55166">
    <property type="entry name" value="Hedgehog/DD-peptidase"/>
    <property type="match status" value="1"/>
</dbReference>
<sequence length="53" mass="6506">MYTSFDLFDEALPNDSKLIDKQYLAKRNYLCSKIQKHNFKACKIEWWHYTTCR</sequence>
<organism evidence="1 2">
    <name type="scientific">Rickettsia rickettsii (strain Sheila Smith)</name>
    <dbReference type="NCBI Taxonomy" id="392021"/>
    <lineage>
        <taxon>Bacteria</taxon>
        <taxon>Pseudomonadati</taxon>
        <taxon>Pseudomonadota</taxon>
        <taxon>Alphaproteobacteria</taxon>
        <taxon>Rickettsiales</taxon>
        <taxon>Rickettsiaceae</taxon>
        <taxon>Rickettsieae</taxon>
        <taxon>Rickettsia</taxon>
        <taxon>spotted fever group</taxon>
    </lineage>
</organism>
<dbReference type="InterPro" id="IPR009045">
    <property type="entry name" value="Zn_M74/Hedgehog-like"/>
</dbReference>
<name>A0A0H3ATW4_RICRS</name>
<gene>
    <name evidence="1" type="ordered locus">A1G_01810</name>
</gene>
<accession>A0A0H3ATW4</accession>
<reference evidence="2" key="1">
    <citation type="submission" date="2007-09" db="EMBL/GenBank/DDBJ databases">
        <title>Complete genome sequence of Rickettsia rickettsii.</title>
        <authorList>
            <person name="Madan A."/>
            <person name="Fahey J."/>
            <person name="Helton E."/>
            <person name="Ketteman M."/>
            <person name="Madan A."/>
            <person name="Rodrigues S."/>
            <person name="Sanchez A."/>
            <person name="Dasch G."/>
            <person name="Eremeeva M."/>
        </authorList>
    </citation>
    <scope>NUCLEOTIDE SEQUENCE [LARGE SCALE GENOMIC DNA]</scope>
    <source>
        <strain evidence="2">Sheila Smith</strain>
    </source>
</reference>
<dbReference type="KEGG" id="rri:A1G_01810"/>
<dbReference type="Proteomes" id="UP000006832">
    <property type="component" value="Chromosome"/>
</dbReference>
<protein>
    <recommendedName>
        <fullName evidence="3">D-alanyl-D-alanine dipeptidase</fullName>
    </recommendedName>
</protein>
<dbReference type="HOGENOM" id="CLU_215435_0_0_5"/>
<evidence type="ECO:0000313" key="1">
    <source>
        <dbReference type="EMBL" id="ABV75928.1"/>
    </source>
</evidence>
<dbReference type="GeneID" id="79937094"/>
<evidence type="ECO:0000313" key="2">
    <source>
        <dbReference type="Proteomes" id="UP000006832"/>
    </source>
</evidence>
<proteinExistence type="predicted"/>
<dbReference type="RefSeq" id="WP_012150531.1">
    <property type="nucleotide sequence ID" value="NC_009882.1"/>
</dbReference>